<dbReference type="PROSITE" id="PS50113">
    <property type="entry name" value="PAC"/>
    <property type="match status" value="1"/>
</dbReference>
<dbReference type="Gene3D" id="3.40.50.2300">
    <property type="match status" value="1"/>
</dbReference>
<dbReference type="CDD" id="cd17580">
    <property type="entry name" value="REC_2_DhkD-like"/>
    <property type="match status" value="1"/>
</dbReference>
<evidence type="ECO:0000313" key="10">
    <source>
        <dbReference type="Proteomes" id="UP000325273"/>
    </source>
</evidence>
<feature type="modified residue" description="4-aspartylphosphate" evidence="4">
    <location>
        <position position="463"/>
    </location>
</feature>
<dbReference type="InterPro" id="IPR005467">
    <property type="entry name" value="His_kinase_dom"/>
</dbReference>
<dbReference type="PANTHER" id="PTHR43547">
    <property type="entry name" value="TWO-COMPONENT HISTIDINE KINASE"/>
    <property type="match status" value="1"/>
</dbReference>
<dbReference type="RefSeq" id="WP_149673900.1">
    <property type="nucleotide sequence ID" value="NZ_VTUZ01000028.1"/>
</dbReference>
<dbReference type="SMART" id="SM00388">
    <property type="entry name" value="HisKA"/>
    <property type="match status" value="1"/>
</dbReference>
<dbReference type="PROSITE" id="PS50112">
    <property type="entry name" value="PAS"/>
    <property type="match status" value="1"/>
</dbReference>
<feature type="domain" description="Response regulatory" evidence="6">
    <location>
        <begin position="414"/>
        <end position="530"/>
    </location>
</feature>
<dbReference type="PANTHER" id="PTHR43547:SF2">
    <property type="entry name" value="HYBRID SIGNAL TRANSDUCTION HISTIDINE KINASE C"/>
    <property type="match status" value="1"/>
</dbReference>
<evidence type="ECO:0000259" key="8">
    <source>
        <dbReference type="PROSITE" id="PS50113"/>
    </source>
</evidence>
<feature type="domain" description="PAS" evidence="7">
    <location>
        <begin position="36"/>
        <end position="76"/>
    </location>
</feature>
<evidence type="ECO:0000259" key="7">
    <source>
        <dbReference type="PROSITE" id="PS50112"/>
    </source>
</evidence>
<dbReference type="InterPro" id="IPR036097">
    <property type="entry name" value="HisK_dim/P_sf"/>
</dbReference>
<dbReference type="AlphaFoldDB" id="A0A5B0GMA3"/>
<dbReference type="InterPro" id="IPR011006">
    <property type="entry name" value="CheY-like_superfamily"/>
</dbReference>
<dbReference type="PROSITE" id="PS50110">
    <property type="entry name" value="RESPONSE_REGULATORY"/>
    <property type="match status" value="1"/>
</dbReference>
<dbReference type="SMART" id="SM00387">
    <property type="entry name" value="HATPase_c"/>
    <property type="match status" value="1"/>
</dbReference>
<dbReference type="SMART" id="SM00448">
    <property type="entry name" value="REC"/>
    <property type="match status" value="1"/>
</dbReference>
<evidence type="ECO:0000259" key="5">
    <source>
        <dbReference type="PROSITE" id="PS50109"/>
    </source>
</evidence>
<dbReference type="InterPro" id="IPR036890">
    <property type="entry name" value="HATPase_C_sf"/>
</dbReference>
<dbReference type="InterPro" id="IPR003594">
    <property type="entry name" value="HATPase_dom"/>
</dbReference>
<comment type="catalytic activity">
    <reaction evidence="1">
        <text>ATP + protein L-histidine = ADP + protein N-phospho-L-histidine.</text>
        <dbReference type="EC" id="2.7.13.3"/>
    </reaction>
</comment>
<dbReference type="Gene3D" id="3.30.565.10">
    <property type="entry name" value="Histidine kinase-like ATPase, C-terminal domain"/>
    <property type="match status" value="1"/>
</dbReference>
<keyword evidence="3 4" id="KW-0597">Phosphoprotein</keyword>
<sequence>MKATNMPHRSPTSSLSLAPPSRACGIDDVRAALLQSEMRYRILLDDFPVAVYCCDANGKLTLFNDAAVQLWGRSPKIGMDSWCGAHRMFTIDGHPLPLDRCPMALTLLEQQDIDVAEAIVERPDGSRRNVLAHPRLLAGPNGEALGAINIVIDITERKRLEEQLKDADRRKDEFLAMLAHELRNPLAPVRSAVEVLKAGRSSDVQISQAVRVIDRQATYLTSIVDDLLDVARIRHQRVTLNKTSVELAEVLAGAIDVVAPEVAMRGLRLTVEQPTHPVLLHCDRTRLDQMIGNLLNNAAKYNRAKGAIFLCVTVEGKDLVVTVRDTGIGIKKAILDQVFDLFTQGQNGSTQQNGGLGIGLSVVKAMAEMHGGSISADSDGEGCGSEFCLRLPIVTTDAQLRLVVPVVDVDRPQTIMIVDDNPDAADAMKMLLEIYGHQITLAGDADEALLAARSAMPDVFLIDIGLPGMDGNALASELRALPSGRRPRMIAVTGFGQPEDRQRSLAAGFDDHLIKPVCLTPLLKSLVPSTGPNASG</sequence>
<dbReference type="CDD" id="cd00082">
    <property type="entry name" value="HisKA"/>
    <property type="match status" value="1"/>
</dbReference>
<dbReference type="Gene3D" id="3.30.450.20">
    <property type="entry name" value="PAS domain"/>
    <property type="match status" value="1"/>
</dbReference>
<dbReference type="Proteomes" id="UP000325273">
    <property type="component" value="Unassembled WGS sequence"/>
</dbReference>
<dbReference type="SUPFAM" id="SSF52172">
    <property type="entry name" value="CheY-like"/>
    <property type="match status" value="1"/>
</dbReference>
<dbReference type="InterPro" id="IPR004358">
    <property type="entry name" value="Sig_transdc_His_kin-like_C"/>
</dbReference>
<keyword evidence="10" id="KW-1185">Reference proteome</keyword>
<dbReference type="GO" id="GO:0000155">
    <property type="term" value="F:phosphorelay sensor kinase activity"/>
    <property type="evidence" value="ECO:0007669"/>
    <property type="project" value="InterPro"/>
</dbReference>
<dbReference type="EMBL" id="VTUZ01000028">
    <property type="protein sequence ID" value="KAA1004382.1"/>
    <property type="molecule type" value="Genomic_DNA"/>
</dbReference>
<dbReference type="PROSITE" id="PS50109">
    <property type="entry name" value="HIS_KIN"/>
    <property type="match status" value="1"/>
</dbReference>
<dbReference type="InterPro" id="IPR003661">
    <property type="entry name" value="HisK_dim/P_dom"/>
</dbReference>
<dbReference type="SUPFAM" id="SSF55785">
    <property type="entry name" value="PYP-like sensor domain (PAS domain)"/>
    <property type="match status" value="1"/>
</dbReference>
<comment type="caution">
    <text evidence="9">The sequence shown here is derived from an EMBL/GenBank/DDBJ whole genome shotgun (WGS) entry which is preliminary data.</text>
</comment>
<evidence type="ECO:0000256" key="1">
    <source>
        <dbReference type="ARBA" id="ARBA00000085"/>
    </source>
</evidence>
<dbReference type="Pfam" id="PF00512">
    <property type="entry name" value="HisKA"/>
    <property type="match status" value="1"/>
</dbReference>
<dbReference type="PRINTS" id="PR00344">
    <property type="entry name" value="BCTRLSENSOR"/>
</dbReference>
<dbReference type="SUPFAM" id="SSF47384">
    <property type="entry name" value="Homodimeric domain of signal transducing histidine kinase"/>
    <property type="match status" value="1"/>
</dbReference>
<feature type="domain" description="PAC" evidence="8">
    <location>
        <begin position="114"/>
        <end position="166"/>
    </location>
</feature>
<dbReference type="InterPro" id="IPR000014">
    <property type="entry name" value="PAS"/>
</dbReference>
<evidence type="ECO:0000256" key="4">
    <source>
        <dbReference type="PROSITE-ProRule" id="PRU00169"/>
    </source>
</evidence>
<dbReference type="EC" id="2.7.13.3" evidence="2"/>
<evidence type="ECO:0000313" key="9">
    <source>
        <dbReference type="EMBL" id="KAA1004382.1"/>
    </source>
</evidence>
<evidence type="ECO:0000256" key="2">
    <source>
        <dbReference type="ARBA" id="ARBA00012438"/>
    </source>
</evidence>
<dbReference type="Gene3D" id="1.10.287.130">
    <property type="match status" value="1"/>
</dbReference>
<organism evidence="9 10">
    <name type="scientific">Paraburkholderia panacisoli</name>
    <dbReference type="NCBI Taxonomy" id="2603818"/>
    <lineage>
        <taxon>Bacteria</taxon>
        <taxon>Pseudomonadati</taxon>
        <taxon>Pseudomonadota</taxon>
        <taxon>Betaproteobacteria</taxon>
        <taxon>Burkholderiales</taxon>
        <taxon>Burkholderiaceae</taxon>
        <taxon>Paraburkholderia</taxon>
    </lineage>
</organism>
<dbReference type="CDD" id="cd00130">
    <property type="entry name" value="PAS"/>
    <property type="match status" value="1"/>
</dbReference>
<feature type="domain" description="Histidine kinase" evidence="5">
    <location>
        <begin position="177"/>
        <end position="395"/>
    </location>
</feature>
<dbReference type="InterPro" id="IPR000700">
    <property type="entry name" value="PAS-assoc_C"/>
</dbReference>
<dbReference type="Pfam" id="PF02518">
    <property type="entry name" value="HATPase_c"/>
    <property type="match status" value="1"/>
</dbReference>
<dbReference type="InterPro" id="IPR001789">
    <property type="entry name" value="Sig_transdc_resp-reg_receiver"/>
</dbReference>
<proteinExistence type="predicted"/>
<evidence type="ECO:0000256" key="3">
    <source>
        <dbReference type="ARBA" id="ARBA00022553"/>
    </source>
</evidence>
<name>A0A5B0GMA3_9BURK</name>
<gene>
    <name evidence="9" type="ORF">FVF58_32795</name>
</gene>
<dbReference type="NCBIfam" id="TIGR00229">
    <property type="entry name" value="sensory_box"/>
    <property type="match status" value="1"/>
</dbReference>
<dbReference type="SUPFAM" id="SSF55874">
    <property type="entry name" value="ATPase domain of HSP90 chaperone/DNA topoisomerase II/histidine kinase"/>
    <property type="match status" value="1"/>
</dbReference>
<evidence type="ECO:0000259" key="6">
    <source>
        <dbReference type="PROSITE" id="PS50110"/>
    </source>
</evidence>
<reference evidence="9 10" key="1">
    <citation type="submission" date="2019-08" db="EMBL/GenBank/DDBJ databases">
        <title>Paraburkholderia sp. DCY113.</title>
        <authorList>
            <person name="Kang J."/>
        </authorList>
    </citation>
    <scope>NUCLEOTIDE SEQUENCE [LARGE SCALE GENOMIC DNA]</scope>
    <source>
        <strain evidence="9 10">DCY113</strain>
    </source>
</reference>
<protein>
    <recommendedName>
        <fullName evidence="2">histidine kinase</fullName>
        <ecNumber evidence="2">2.7.13.3</ecNumber>
    </recommendedName>
</protein>
<accession>A0A5B0GMA3</accession>
<dbReference type="Pfam" id="PF00072">
    <property type="entry name" value="Response_reg"/>
    <property type="match status" value="1"/>
</dbReference>
<dbReference type="Pfam" id="PF13188">
    <property type="entry name" value="PAS_8"/>
    <property type="match status" value="1"/>
</dbReference>
<dbReference type="InterPro" id="IPR035965">
    <property type="entry name" value="PAS-like_dom_sf"/>
</dbReference>